<dbReference type="EMBL" id="CAJVPK010006949">
    <property type="protein sequence ID" value="CAG8653798.1"/>
    <property type="molecule type" value="Genomic_DNA"/>
</dbReference>
<accession>A0A9N9DWN6</accession>
<protein>
    <submittedName>
        <fullName evidence="1">8376_t:CDS:1</fullName>
    </submittedName>
</protein>
<feature type="non-terminal residue" evidence="1">
    <location>
        <position position="48"/>
    </location>
</feature>
<proteinExistence type="predicted"/>
<dbReference type="AlphaFoldDB" id="A0A9N9DWN6"/>
<name>A0A9N9DWN6_9GLOM</name>
<gene>
    <name evidence="1" type="ORF">DEBURN_LOCUS11537</name>
</gene>
<comment type="caution">
    <text evidence="1">The sequence shown here is derived from an EMBL/GenBank/DDBJ whole genome shotgun (WGS) entry which is preliminary data.</text>
</comment>
<feature type="non-terminal residue" evidence="1">
    <location>
        <position position="1"/>
    </location>
</feature>
<sequence>EVEHRESYCHSRCGNNCEAICSRCNTTSLTTKVANPHDDDTAALKWAT</sequence>
<organism evidence="1 2">
    <name type="scientific">Diversispora eburnea</name>
    <dbReference type="NCBI Taxonomy" id="1213867"/>
    <lineage>
        <taxon>Eukaryota</taxon>
        <taxon>Fungi</taxon>
        <taxon>Fungi incertae sedis</taxon>
        <taxon>Mucoromycota</taxon>
        <taxon>Glomeromycotina</taxon>
        <taxon>Glomeromycetes</taxon>
        <taxon>Diversisporales</taxon>
        <taxon>Diversisporaceae</taxon>
        <taxon>Diversispora</taxon>
    </lineage>
</organism>
<evidence type="ECO:0000313" key="2">
    <source>
        <dbReference type="Proteomes" id="UP000789706"/>
    </source>
</evidence>
<reference evidence="1" key="1">
    <citation type="submission" date="2021-06" db="EMBL/GenBank/DDBJ databases">
        <authorList>
            <person name="Kallberg Y."/>
            <person name="Tangrot J."/>
            <person name="Rosling A."/>
        </authorList>
    </citation>
    <scope>NUCLEOTIDE SEQUENCE</scope>
    <source>
        <strain evidence="1">AZ414A</strain>
    </source>
</reference>
<dbReference type="Proteomes" id="UP000789706">
    <property type="component" value="Unassembled WGS sequence"/>
</dbReference>
<keyword evidence="2" id="KW-1185">Reference proteome</keyword>
<evidence type="ECO:0000313" key="1">
    <source>
        <dbReference type="EMBL" id="CAG8653798.1"/>
    </source>
</evidence>